<name>A0A9D5HR85_9LILI</name>
<dbReference type="EMBL" id="JAGGNH010000001">
    <property type="protein sequence ID" value="KAJ0985067.1"/>
    <property type="molecule type" value="Genomic_DNA"/>
</dbReference>
<reference evidence="1" key="1">
    <citation type="submission" date="2021-03" db="EMBL/GenBank/DDBJ databases">
        <authorList>
            <person name="Li Z."/>
            <person name="Yang C."/>
        </authorList>
    </citation>
    <scope>NUCLEOTIDE SEQUENCE</scope>
    <source>
        <strain evidence="1">Dzin_1.0</strain>
        <tissue evidence="1">Leaf</tissue>
    </source>
</reference>
<evidence type="ECO:0000313" key="1">
    <source>
        <dbReference type="EMBL" id="KAJ0985067.1"/>
    </source>
</evidence>
<reference evidence="1" key="2">
    <citation type="journal article" date="2022" name="Hortic Res">
        <title>The genome of Dioscorea zingiberensis sheds light on the biosynthesis, origin and evolution of the medicinally important diosgenin saponins.</title>
        <authorList>
            <person name="Li Y."/>
            <person name="Tan C."/>
            <person name="Li Z."/>
            <person name="Guo J."/>
            <person name="Li S."/>
            <person name="Chen X."/>
            <person name="Wang C."/>
            <person name="Dai X."/>
            <person name="Yang H."/>
            <person name="Song W."/>
            <person name="Hou L."/>
            <person name="Xu J."/>
            <person name="Tong Z."/>
            <person name="Xu A."/>
            <person name="Yuan X."/>
            <person name="Wang W."/>
            <person name="Yang Q."/>
            <person name="Chen L."/>
            <person name="Sun Z."/>
            <person name="Wang K."/>
            <person name="Pan B."/>
            <person name="Chen J."/>
            <person name="Bao Y."/>
            <person name="Liu F."/>
            <person name="Qi X."/>
            <person name="Gang D.R."/>
            <person name="Wen J."/>
            <person name="Li J."/>
        </authorList>
    </citation>
    <scope>NUCLEOTIDE SEQUENCE</scope>
    <source>
        <strain evidence="1">Dzin_1.0</strain>
    </source>
</reference>
<protein>
    <submittedName>
        <fullName evidence="1">Uncharacterized protein</fullName>
    </submittedName>
</protein>
<gene>
    <name evidence="1" type="ORF">J5N97_003423</name>
</gene>
<dbReference type="Proteomes" id="UP001085076">
    <property type="component" value="Miscellaneous, Linkage group lg01"/>
</dbReference>
<sequence>MLGLYLGRPNTNEVLVGLTLHLPRAGATWSLRQGSGKPFKVSLIKGHSLSKKIRSLTLESSHMVLSLPGFRIQPFIESQRSAYHFFSSWPQLRNIIAFCCWLEDTAVFNATAFGIRF</sequence>
<accession>A0A9D5HR85</accession>
<organism evidence="1 2">
    <name type="scientific">Dioscorea zingiberensis</name>
    <dbReference type="NCBI Taxonomy" id="325984"/>
    <lineage>
        <taxon>Eukaryota</taxon>
        <taxon>Viridiplantae</taxon>
        <taxon>Streptophyta</taxon>
        <taxon>Embryophyta</taxon>
        <taxon>Tracheophyta</taxon>
        <taxon>Spermatophyta</taxon>
        <taxon>Magnoliopsida</taxon>
        <taxon>Liliopsida</taxon>
        <taxon>Dioscoreales</taxon>
        <taxon>Dioscoreaceae</taxon>
        <taxon>Dioscorea</taxon>
    </lineage>
</organism>
<comment type="caution">
    <text evidence="1">The sequence shown here is derived from an EMBL/GenBank/DDBJ whole genome shotgun (WGS) entry which is preliminary data.</text>
</comment>
<keyword evidence="2" id="KW-1185">Reference proteome</keyword>
<evidence type="ECO:0000313" key="2">
    <source>
        <dbReference type="Proteomes" id="UP001085076"/>
    </source>
</evidence>
<dbReference type="AlphaFoldDB" id="A0A9D5HR85"/>
<proteinExistence type="predicted"/>